<proteinExistence type="predicted"/>
<gene>
    <name evidence="1" type="ORF">VJ786_01480</name>
</gene>
<accession>A0ABU8I1G3</accession>
<keyword evidence="2" id="KW-1185">Reference proteome</keyword>
<comment type="caution">
    <text evidence="1">The sequence shown here is derived from an EMBL/GenBank/DDBJ whole genome shotgun (WGS) entry which is preliminary data.</text>
</comment>
<dbReference type="Proteomes" id="UP001363035">
    <property type="component" value="Unassembled WGS sequence"/>
</dbReference>
<dbReference type="EMBL" id="JAYLLN010000002">
    <property type="protein sequence ID" value="MEI5983564.1"/>
    <property type="molecule type" value="Genomic_DNA"/>
</dbReference>
<name>A0ABU8I1G3_9SPHI</name>
<evidence type="ECO:0000313" key="2">
    <source>
        <dbReference type="Proteomes" id="UP001363035"/>
    </source>
</evidence>
<dbReference type="RefSeq" id="WP_245153270.1">
    <property type="nucleotide sequence ID" value="NZ_JAYLLN010000002.1"/>
</dbReference>
<organism evidence="1 2">
    <name type="scientific">Sphingobacterium tenebrionis</name>
    <dbReference type="NCBI Taxonomy" id="3111775"/>
    <lineage>
        <taxon>Bacteria</taxon>
        <taxon>Pseudomonadati</taxon>
        <taxon>Bacteroidota</taxon>
        <taxon>Sphingobacteriia</taxon>
        <taxon>Sphingobacteriales</taxon>
        <taxon>Sphingobacteriaceae</taxon>
        <taxon>Sphingobacterium</taxon>
    </lineage>
</organism>
<protein>
    <submittedName>
        <fullName evidence="1">Uncharacterized protein</fullName>
    </submittedName>
</protein>
<reference evidence="1 2" key="1">
    <citation type="submission" date="2024-01" db="EMBL/GenBank/DDBJ databases">
        <title>Sphingobacterium tenebrionis sp. nov., a novel endophyte isolated from tenebrio molitor intestines.</title>
        <authorList>
            <person name="Zhang C."/>
        </authorList>
    </citation>
    <scope>NUCLEOTIDE SEQUENCE [LARGE SCALE GENOMIC DNA]</scope>
    <source>
        <strain evidence="1 2">PU5-4</strain>
    </source>
</reference>
<evidence type="ECO:0000313" key="1">
    <source>
        <dbReference type="EMBL" id="MEI5983564.1"/>
    </source>
</evidence>
<sequence>MDMKEDDVKISRKKPIFPVGPGLLKYLKAYQRDGKLPLAYRDLLNFHETIPSIDKNGDDTLWEIPLYPPHVQDQLYDQLKIVYAQLKASGNTRIVQHKVIEKIEFCAFGNTHPFRIKIVNRLNDVYDYFYIKQADASRIYGLELEEILSPNQVNYLYDRDTLVEEHIVGIPGDTFSKGRMFSPDYNQTRIAKEFVKFNERCVISMLGDMRAYNFVMQITPDFDDFQFRIRAIDFDQQFYEGNIKVYMPQFFKENFPYVKLSMEHLNDKTVLQYQQEERSSIVHRVRSERHRIKDLRDASKTQQLSTPENIERLKVQYAKYYDNENYFHCESMTDIIEMNVKNVIRQVQL</sequence>